<gene>
    <name evidence="1" type="ORF">SCF082_LOCUS31652</name>
</gene>
<proteinExistence type="predicted"/>
<evidence type="ECO:0000313" key="2">
    <source>
        <dbReference type="Proteomes" id="UP001642464"/>
    </source>
</evidence>
<name>A0ABP0NAK0_9DINO</name>
<organism evidence="1 2">
    <name type="scientific">Durusdinium trenchii</name>
    <dbReference type="NCBI Taxonomy" id="1381693"/>
    <lineage>
        <taxon>Eukaryota</taxon>
        <taxon>Sar</taxon>
        <taxon>Alveolata</taxon>
        <taxon>Dinophyceae</taxon>
        <taxon>Suessiales</taxon>
        <taxon>Symbiodiniaceae</taxon>
        <taxon>Durusdinium</taxon>
    </lineage>
</organism>
<keyword evidence="2" id="KW-1185">Reference proteome</keyword>
<accession>A0ABP0NAK0</accession>
<dbReference type="Proteomes" id="UP001642464">
    <property type="component" value="Unassembled WGS sequence"/>
</dbReference>
<dbReference type="EMBL" id="CAXAMM010026895">
    <property type="protein sequence ID" value="CAK9059884.1"/>
    <property type="molecule type" value="Genomic_DNA"/>
</dbReference>
<protein>
    <submittedName>
        <fullName evidence="1">Uncharacterized protein</fullName>
    </submittedName>
</protein>
<comment type="caution">
    <text evidence="1">The sequence shown here is derived from an EMBL/GenBank/DDBJ whole genome shotgun (WGS) entry which is preliminary data.</text>
</comment>
<feature type="non-terminal residue" evidence="1">
    <location>
        <position position="1"/>
    </location>
</feature>
<evidence type="ECO:0000313" key="1">
    <source>
        <dbReference type="EMBL" id="CAK9059884.1"/>
    </source>
</evidence>
<feature type="non-terminal residue" evidence="1">
    <location>
        <position position="132"/>
    </location>
</feature>
<reference evidence="1 2" key="1">
    <citation type="submission" date="2024-02" db="EMBL/GenBank/DDBJ databases">
        <authorList>
            <person name="Chen Y."/>
            <person name="Shah S."/>
            <person name="Dougan E. K."/>
            <person name="Thang M."/>
            <person name="Chan C."/>
        </authorList>
    </citation>
    <scope>NUCLEOTIDE SEQUENCE [LARGE SCALE GENOMIC DNA]</scope>
</reference>
<sequence length="132" mass="14695">AKVIKLKIDDPNARFRLESNGISKDSVETSEHGERGLEAPEEYWVELSVYEADPSLPPVDPSDYVYEMDGGILKPGVNVQTGKSGWHKRIHRDYNAVAKRTKLTDDITICEDANAKILNAAKSVILKKKKAT</sequence>